<dbReference type="PANTHER" id="PTHR19282:SF552">
    <property type="entry name" value="TETRASPANIN"/>
    <property type="match status" value="1"/>
</dbReference>
<dbReference type="EMBL" id="VCGU01000008">
    <property type="protein sequence ID" value="TRY71776.1"/>
    <property type="molecule type" value="Genomic_DNA"/>
</dbReference>
<dbReference type="PRINTS" id="PR00259">
    <property type="entry name" value="TMFOUR"/>
</dbReference>
<dbReference type="Proteomes" id="UP000318571">
    <property type="component" value="Chromosome 7"/>
</dbReference>
<reference evidence="7 8" key="1">
    <citation type="journal article" date="2018" name="Nat. Ecol. Evol.">
        <title>Genomic signatures of mitonuclear coevolution across populations of Tigriopus californicus.</title>
        <authorList>
            <person name="Barreto F.S."/>
            <person name="Watson E.T."/>
            <person name="Lima T.G."/>
            <person name="Willett C.S."/>
            <person name="Edmands S."/>
            <person name="Li W."/>
            <person name="Burton R.S."/>
        </authorList>
    </citation>
    <scope>NUCLEOTIDE SEQUENCE [LARGE SCALE GENOMIC DNA]</scope>
    <source>
        <strain evidence="7 8">San Diego</strain>
    </source>
</reference>
<dbReference type="InterPro" id="IPR008952">
    <property type="entry name" value="Tetraspanin_EC2_sf"/>
</dbReference>
<comment type="caution">
    <text evidence="6">Lacks conserved residue(s) required for the propagation of feature annotation.</text>
</comment>
<keyword evidence="4 6" id="KW-1133">Transmembrane helix</keyword>
<evidence type="ECO:0000313" key="8">
    <source>
        <dbReference type="Proteomes" id="UP000318571"/>
    </source>
</evidence>
<evidence type="ECO:0000256" key="5">
    <source>
        <dbReference type="ARBA" id="ARBA00023136"/>
    </source>
</evidence>
<sequence>MVTDCGPSFTKCFLTLLNFVFFFSSSAILILGCWLYSHKESFMTLTQLGLENQHVQLPTEVAKTIQEINQPLALEQLAHGLLYLGGFVFLVSMVGYCGASKESRFLLVLVERSTKSLLRSSLENHFSVGEKPNAVSLAWNFVMAEFQCCGVDNYTDFQRSRTFLDTRSSHQMLPPACCILNQEQYPPYFEPEDSNCLTAPTSYNSFFLKGCYDKLFTRILAHLNPVLITIICLVTLELLAIIFALCLSKAVDRDLRIRK</sequence>
<dbReference type="PROSITE" id="PS00421">
    <property type="entry name" value="TM4_1"/>
    <property type="match status" value="1"/>
</dbReference>
<evidence type="ECO:0000256" key="2">
    <source>
        <dbReference type="ARBA" id="ARBA00006840"/>
    </source>
</evidence>
<dbReference type="InterPro" id="IPR018503">
    <property type="entry name" value="Tetraspanin_CS"/>
</dbReference>
<protein>
    <recommendedName>
        <fullName evidence="6">Tetraspanin</fullName>
    </recommendedName>
</protein>
<dbReference type="Pfam" id="PF00335">
    <property type="entry name" value="Tetraspanin"/>
    <property type="match status" value="2"/>
</dbReference>
<evidence type="ECO:0000256" key="3">
    <source>
        <dbReference type="ARBA" id="ARBA00022692"/>
    </source>
</evidence>
<dbReference type="OMA" id="FTQPQVI"/>
<evidence type="ECO:0000313" key="7">
    <source>
        <dbReference type="EMBL" id="TRY71776.1"/>
    </source>
</evidence>
<dbReference type="PIRSF" id="PIRSF002419">
    <property type="entry name" value="Tetraspanin"/>
    <property type="match status" value="1"/>
</dbReference>
<dbReference type="CDD" id="cd03156">
    <property type="entry name" value="uroplakin_I_like_LEL"/>
    <property type="match status" value="1"/>
</dbReference>
<keyword evidence="8" id="KW-1185">Reference proteome</keyword>
<dbReference type="SUPFAM" id="SSF48652">
    <property type="entry name" value="Tetraspanin"/>
    <property type="match status" value="1"/>
</dbReference>
<evidence type="ECO:0000256" key="1">
    <source>
        <dbReference type="ARBA" id="ARBA00004141"/>
    </source>
</evidence>
<name>A0A553P265_TIGCA</name>
<evidence type="ECO:0000256" key="4">
    <source>
        <dbReference type="ARBA" id="ARBA00022989"/>
    </source>
</evidence>
<dbReference type="InterPro" id="IPR000301">
    <property type="entry name" value="Tetraspanin_animals"/>
</dbReference>
<feature type="transmembrane region" description="Helical" evidence="6">
    <location>
        <begin position="12"/>
        <end position="37"/>
    </location>
</feature>
<dbReference type="AlphaFoldDB" id="A0A553P265"/>
<proteinExistence type="inferred from homology"/>
<feature type="transmembrane region" description="Helical" evidence="6">
    <location>
        <begin position="81"/>
        <end position="99"/>
    </location>
</feature>
<dbReference type="GO" id="GO:0005886">
    <property type="term" value="C:plasma membrane"/>
    <property type="evidence" value="ECO:0007669"/>
    <property type="project" value="TreeGrafter"/>
</dbReference>
<feature type="transmembrane region" description="Helical" evidence="6">
    <location>
        <begin position="226"/>
        <end position="251"/>
    </location>
</feature>
<gene>
    <name evidence="7" type="ORF">TCAL_12170</name>
</gene>
<dbReference type="Gene3D" id="1.10.1450.10">
    <property type="entry name" value="Tetraspanin"/>
    <property type="match status" value="1"/>
</dbReference>
<dbReference type="STRING" id="6832.A0A553P265"/>
<accession>A0A553P265</accession>
<evidence type="ECO:0000256" key="6">
    <source>
        <dbReference type="RuleBase" id="RU361218"/>
    </source>
</evidence>
<organism evidence="7 8">
    <name type="scientific">Tigriopus californicus</name>
    <name type="common">Marine copepod</name>
    <dbReference type="NCBI Taxonomy" id="6832"/>
    <lineage>
        <taxon>Eukaryota</taxon>
        <taxon>Metazoa</taxon>
        <taxon>Ecdysozoa</taxon>
        <taxon>Arthropoda</taxon>
        <taxon>Crustacea</taxon>
        <taxon>Multicrustacea</taxon>
        <taxon>Hexanauplia</taxon>
        <taxon>Copepoda</taxon>
        <taxon>Harpacticoida</taxon>
        <taxon>Harpacticidae</taxon>
        <taxon>Tigriopus</taxon>
    </lineage>
</organism>
<keyword evidence="3 6" id="KW-0812">Transmembrane</keyword>
<comment type="caution">
    <text evidence="7">The sequence shown here is derived from an EMBL/GenBank/DDBJ whole genome shotgun (WGS) entry which is preliminary data.</text>
</comment>
<dbReference type="PANTHER" id="PTHR19282">
    <property type="entry name" value="TETRASPANIN"/>
    <property type="match status" value="1"/>
</dbReference>
<dbReference type="InterPro" id="IPR018499">
    <property type="entry name" value="Tetraspanin/Peripherin"/>
</dbReference>
<comment type="similarity">
    <text evidence="2 6">Belongs to the tetraspanin (TM4SF) family.</text>
</comment>
<comment type="subcellular location">
    <subcellularLocation>
        <location evidence="1 6">Membrane</location>
        <topology evidence="1 6">Multi-pass membrane protein</topology>
    </subcellularLocation>
</comment>
<keyword evidence="5 6" id="KW-0472">Membrane</keyword>